<dbReference type="InterPro" id="IPR036821">
    <property type="entry name" value="Peptide_deformylase_sf"/>
</dbReference>
<evidence type="ECO:0000313" key="6">
    <source>
        <dbReference type="Proteomes" id="UP000032049"/>
    </source>
</evidence>
<organism evidence="5 6">
    <name type="scientific">Pedobacter lusitanus</name>
    <dbReference type="NCBI Taxonomy" id="1503925"/>
    <lineage>
        <taxon>Bacteria</taxon>
        <taxon>Pseudomonadati</taxon>
        <taxon>Bacteroidota</taxon>
        <taxon>Sphingobacteriia</taxon>
        <taxon>Sphingobacteriales</taxon>
        <taxon>Sphingobacteriaceae</taxon>
        <taxon>Pedobacter</taxon>
    </lineage>
</organism>
<dbReference type="GO" id="GO:0006412">
    <property type="term" value="P:translation"/>
    <property type="evidence" value="ECO:0007669"/>
    <property type="project" value="UniProtKB-UniRule"/>
</dbReference>
<dbReference type="Proteomes" id="UP000032049">
    <property type="component" value="Unassembled WGS sequence"/>
</dbReference>
<evidence type="ECO:0000256" key="1">
    <source>
        <dbReference type="ARBA" id="ARBA00010759"/>
    </source>
</evidence>
<evidence type="ECO:0000256" key="4">
    <source>
        <dbReference type="HAMAP-Rule" id="MF_00163"/>
    </source>
</evidence>
<dbReference type="EMBL" id="JXRA01000005">
    <property type="protein sequence ID" value="KIO78934.1"/>
    <property type="molecule type" value="Genomic_DNA"/>
</dbReference>
<comment type="similarity">
    <text evidence="1 4">Belongs to the polypeptide deformylase family.</text>
</comment>
<dbReference type="PANTHER" id="PTHR10458:SF22">
    <property type="entry name" value="PEPTIDE DEFORMYLASE"/>
    <property type="match status" value="1"/>
</dbReference>
<comment type="caution">
    <text evidence="5">The sequence shown here is derived from an EMBL/GenBank/DDBJ whole genome shotgun (WGS) entry which is preliminary data.</text>
</comment>
<evidence type="ECO:0000256" key="2">
    <source>
        <dbReference type="ARBA" id="ARBA00022723"/>
    </source>
</evidence>
<comment type="catalytic activity">
    <reaction evidence="4">
        <text>N-terminal N-formyl-L-methionyl-[peptide] + H2O = N-terminal L-methionyl-[peptide] + formate</text>
        <dbReference type="Rhea" id="RHEA:24420"/>
        <dbReference type="Rhea" id="RHEA-COMP:10639"/>
        <dbReference type="Rhea" id="RHEA-COMP:10640"/>
        <dbReference type="ChEBI" id="CHEBI:15377"/>
        <dbReference type="ChEBI" id="CHEBI:15740"/>
        <dbReference type="ChEBI" id="CHEBI:49298"/>
        <dbReference type="ChEBI" id="CHEBI:64731"/>
        <dbReference type="EC" id="3.5.1.88"/>
    </reaction>
</comment>
<dbReference type="AlphaFoldDB" id="A0A0D0G2C7"/>
<dbReference type="HAMAP" id="MF_00163">
    <property type="entry name" value="Pep_deformylase"/>
    <property type="match status" value="1"/>
</dbReference>
<feature type="binding site" evidence="4">
    <location>
        <position position="173"/>
    </location>
    <ligand>
        <name>Fe cation</name>
        <dbReference type="ChEBI" id="CHEBI:24875"/>
    </ligand>
</feature>
<proteinExistence type="inferred from homology"/>
<feature type="binding site" evidence="4">
    <location>
        <position position="127"/>
    </location>
    <ligand>
        <name>Fe cation</name>
        <dbReference type="ChEBI" id="CHEBI:24875"/>
    </ligand>
</feature>
<dbReference type="GO" id="GO:0042586">
    <property type="term" value="F:peptide deformylase activity"/>
    <property type="evidence" value="ECO:0007669"/>
    <property type="project" value="UniProtKB-UniRule"/>
</dbReference>
<dbReference type="GO" id="GO:0046872">
    <property type="term" value="F:metal ion binding"/>
    <property type="evidence" value="ECO:0007669"/>
    <property type="project" value="UniProtKB-KW"/>
</dbReference>
<feature type="binding site" evidence="4">
    <location>
        <position position="169"/>
    </location>
    <ligand>
        <name>Fe cation</name>
        <dbReference type="ChEBI" id="CHEBI:24875"/>
    </ligand>
</feature>
<dbReference type="SUPFAM" id="SSF56420">
    <property type="entry name" value="Peptide deformylase"/>
    <property type="match status" value="1"/>
</dbReference>
<protein>
    <recommendedName>
        <fullName evidence="4">Peptide deformylase</fullName>
        <shortName evidence="4">PDF</shortName>
        <ecNumber evidence="4">3.5.1.88</ecNumber>
    </recommendedName>
    <alternativeName>
        <fullName evidence="4">Polypeptide deformylase</fullName>
    </alternativeName>
</protein>
<dbReference type="Pfam" id="PF01327">
    <property type="entry name" value="Pep_deformylase"/>
    <property type="match status" value="1"/>
</dbReference>
<keyword evidence="2 4" id="KW-0479">Metal-binding</keyword>
<reference evidence="5 6" key="1">
    <citation type="submission" date="2015-01" db="EMBL/GenBank/DDBJ databases">
        <title>Draft genome sequence of Pedobacter sp. NL19 isolated from sludge of an effluent treatment pond in an abandoned uranium mine.</title>
        <authorList>
            <person name="Santos T."/>
            <person name="Caetano T."/>
            <person name="Covas C."/>
            <person name="Cruz A."/>
            <person name="Mendo S."/>
        </authorList>
    </citation>
    <scope>NUCLEOTIDE SEQUENCE [LARGE SCALE GENOMIC DNA]</scope>
    <source>
        <strain evidence="5 6">NL19</strain>
    </source>
</reference>
<dbReference type="PANTHER" id="PTHR10458">
    <property type="entry name" value="PEPTIDE DEFORMYLASE"/>
    <property type="match status" value="1"/>
</dbReference>
<dbReference type="STRING" id="1503925.TH53_01050"/>
<keyword evidence="4" id="KW-0408">Iron</keyword>
<evidence type="ECO:0000256" key="3">
    <source>
        <dbReference type="ARBA" id="ARBA00022801"/>
    </source>
</evidence>
<keyword evidence="4" id="KW-0648">Protein biosynthesis</keyword>
<name>A0A0D0G2C7_9SPHI</name>
<keyword evidence="3 4" id="KW-0378">Hydrolase</keyword>
<dbReference type="PRINTS" id="PR01576">
    <property type="entry name" value="PDEFORMYLASE"/>
</dbReference>
<comment type="function">
    <text evidence="4">Removes the formyl group from the N-terminal Met of newly synthesized proteins. Requires at least a dipeptide for an efficient rate of reaction. N-terminal L-methionine is a prerequisite for activity but the enzyme has broad specificity at other positions.</text>
</comment>
<accession>A0A0D0G2C7</accession>
<dbReference type="EC" id="3.5.1.88" evidence="4"/>
<dbReference type="Gene3D" id="3.90.45.10">
    <property type="entry name" value="Peptide deformylase"/>
    <property type="match status" value="1"/>
</dbReference>
<sequence length="209" mass="23550">MIIFSTQHIMAQSFNTAEKKLILSGDTTKMLKVTQVSDPGELKILTTASSNINPEDPLIPVLARRMQLAMLADPKRPGVGIAAPQVGINRNIIWVQRFDKEGLPFELFLNPQITWKSALLRKGREGCLSIADTVGQVVRHHTIRLIYTTINGAHKEEIIEGFTAVILQHETDHLHGILFPVRLKEQDAKSYHSLTEKLDFMVEKLEPRL</sequence>
<keyword evidence="6" id="KW-1185">Reference proteome</keyword>
<dbReference type="CDD" id="cd00487">
    <property type="entry name" value="Pep_deformylase"/>
    <property type="match status" value="1"/>
</dbReference>
<gene>
    <name evidence="4" type="primary">def</name>
    <name evidence="5" type="ORF">TH53_01050</name>
</gene>
<feature type="active site" evidence="4">
    <location>
        <position position="170"/>
    </location>
</feature>
<comment type="cofactor">
    <cofactor evidence="4">
        <name>Fe(2+)</name>
        <dbReference type="ChEBI" id="CHEBI:29033"/>
    </cofactor>
    <text evidence="4">Binds 1 Fe(2+) ion.</text>
</comment>
<evidence type="ECO:0000313" key="5">
    <source>
        <dbReference type="EMBL" id="KIO78934.1"/>
    </source>
</evidence>
<dbReference type="InterPro" id="IPR023635">
    <property type="entry name" value="Peptide_deformylase"/>
</dbReference>